<dbReference type="GO" id="GO:0035556">
    <property type="term" value="P:intracellular signal transduction"/>
    <property type="evidence" value="ECO:0007669"/>
    <property type="project" value="InterPro"/>
</dbReference>
<evidence type="ECO:0000259" key="2">
    <source>
        <dbReference type="PROSITE" id="PS50125"/>
    </source>
</evidence>
<gene>
    <name evidence="3" type="ORF">B0I32_103290</name>
</gene>
<reference evidence="3 4" key="1">
    <citation type="submission" date="2018-03" db="EMBL/GenBank/DDBJ databases">
        <title>Genomic Encyclopedia of Type Strains, Phase III (KMG-III): the genomes of soil and plant-associated and newly described type strains.</title>
        <authorList>
            <person name="Whitman W."/>
        </authorList>
    </citation>
    <scope>NUCLEOTIDE SEQUENCE [LARGE SCALE GENOMIC DNA]</scope>
    <source>
        <strain evidence="3 4">CGMCC 4.7104</strain>
    </source>
</reference>
<accession>A0A2T0N6Z9</accession>
<dbReference type="SUPFAM" id="SSF55073">
    <property type="entry name" value="Nucleotide cyclase"/>
    <property type="match status" value="1"/>
</dbReference>
<keyword evidence="4" id="KW-1185">Reference proteome</keyword>
<dbReference type="SMART" id="SM00044">
    <property type="entry name" value="CYCc"/>
    <property type="match status" value="1"/>
</dbReference>
<organism evidence="3 4">
    <name type="scientific">Nonomuraea fuscirosea</name>
    <dbReference type="NCBI Taxonomy" id="1291556"/>
    <lineage>
        <taxon>Bacteria</taxon>
        <taxon>Bacillati</taxon>
        <taxon>Actinomycetota</taxon>
        <taxon>Actinomycetes</taxon>
        <taxon>Streptosporangiales</taxon>
        <taxon>Streptosporangiaceae</taxon>
        <taxon>Nonomuraea</taxon>
    </lineage>
</organism>
<dbReference type="CDD" id="cd07302">
    <property type="entry name" value="CHD"/>
    <property type="match status" value="1"/>
</dbReference>
<evidence type="ECO:0000313" key="3">
    <source>
        <dbReference type="EMBL" id="PRX68329.1"/>
    </source>
</evidence>
<name>A0A2T0N6Z9_9ACTN</name>
<evidence type="ECO:0000313" key="4">
    <source>
        <dbReference type="Proteomes" id="UP000238312"/>
    </source>
</evidence>
<protein>
    <submittedName>
        <fullName evidence="3">Adenylate cyclase</fullName>
    </submittedName>
</protein>
<dbReference type="AlphaFoldDB" id="A0A2T0N6Z9"/>
<dbReference type="RefSeq" id="WP_425438088.1">
    <property type="nucleotide sequence ID" value="NZ_PVNG01000003.1"/>
</dbReference>
<dbReference type="PROSITE" id="PS50125">
    <property type="entry name" value="GUANYLATE_CYCLASE_2"/>
    <property type="match status" value="1"/>
</dbReference>
<comment type="caution">
    <text evidence="3">The sequence shown here is derived from an EMBL/GenBank/DDBJ whole genome shotgun (WGS) entry which is preliminary data.</text>
</comment>
<dbReference type="GO" id="GO:0009190">
    <property type="term" value="P:cyclic nucleotide biosynthetic process"/>
    <property type="evidence" value="ECO:0007669"/>
    <property type="project" value="InterPro"/>
</dbReference>
<proteinExistence type="predicted"/>
<dbReference type="EMBL" id="PVNG01000003">
    <property type="protein sequence ID" value="PRX68329.1"/>
    <property type="molecule type" value="Genomic_DNA"/>
</dbReference>
<dbReference type="Gene3D" id="3.30.70.1230">
    <property type="entry name" value="Nucleotide cyclase"/>
    <property type="match status" value="1"/>
</dbReference>
<dbReference type="GO" id="GO:0004016">
    <property type="term" value="F:adenylate cyclase activity"/>
    <property type="evidence" value="ECO:0007669"/>
    <property type="project" value="UniProtKB-ARBA"/>
</dbReference>
<feature type="domain" description="Guanylate cyclase" evidence="2">
    <location>
        <begin position="216"/>
        <end position="318"/>
    </location>
</feature>
<evidence type="ECO:0000256" key="1">
    <source>
        <dbReference type="SAM" id="MobiDB-lite"/>
    </source>
</evidence>
<dbReference type="Pfam" id="PF00211">
    <property type="entry name" value="Guanylate_cyc"/>
    <property type="match status" value="1"/>
</dbReference>
<feature type="compositionally biased region" description="Basic and acidic residues" evidence="1">
    <location>
        <begin position="147"/>
        <end position="157"/>
    </location>
</feature>
<dbReference type="InterPro" id="IPR029787">
    <property type="entry name" value="Nucleotide_cyclase"/>
</dbReference>
<sequence>MLDGHRLVRPQVLDGHRLVRPQVNEARPGRPSAEEIERLLLGLPPRYTRAEVAAASGVPQPLAERIWRALGFAQRADDAVAFTEGDADALRRVRGMLDAGLLDEPTLIRMARALGQTTARLAQWQAEIMMGTLAPEPEPQPGPEPEAEPHPEPKPEVEPPADADLDRVLDTARKLMPDFEHVLVHVWRAQLAAAGTRLLAIADVSDEPAPARVPMAVGFADLVSFTRRSRELDEKALAELVEGFESRASDVVATHGARLVKTLGDEVLFTAPTAAHAAAVALDLAVTDDLRIGLAYGPVVPLMGDVFGTTVNLAARLTAIARPGTILVDAALAEALTGHGGYELRKIRHRPARGLGVVQPYVLRRSSL</sequence>
<feature type="region of interest" description="Disordered" evidence="1">
    <location>
        <begin position="133"/>
        <end position="162"/>
    </location>
</feature>
<dbReference type="InterPro" id="IPR001054">
    <property type="entry name" value="A/G_cyclase"/>
</dbReference>
<dbReference type="Proteomes" id="UP000238312">
    <property type="component" value="Unassembled WGS sequence"/>
</dbReference>